<evidence type="ECO:0000313" key="2">
    <source>
        <dbReference type="EMBL" id="KAK9280168.1"/>
    </source>
</evidence>
<dbReference type="PANTHER" id="PTHR34210">
    <property type="entry name" value="OS01G0252900 PROTEIN"/>
    <property type="match status" value="1"/>
</dbReference>
<dbReference type="EMBL" id="JBBPBK010000008">
    <property type="protein sequence ID" value="KAK9280168.1"/>
    <property type="molecule type" value="Genomic_DNA"/>
</dbReference>
<dbReference type="PANTHER" id="PTHR34210:SF1">
    <property type="entry name" value="OS03G0274700 PROTEIN"/>
    <property type="match status" value="1"/>
</dbReference>
<keyword evidence="3" id="KW-1185">Reference proteome</keyword>
<feature type="region of interest" description="Disordered" evidence="1">
    <location>
        <begin position="21"/>
        <end position="126"/>
    </location>
</feature>
<proteinExistence type="predicted"/>
<dbReference type="AlphaFoldDB" id="A0AAP0RMG0"/>
<comment type="caution">
    <text evidence="2">The sequence shown here is derived from an EMBL/GenBank/DDBJ whole genome shotgun (WGS) entry which is preliminary data.</text>
</comment>
<reference evidence="2 3" key="1">
    <citation type="journal article" date="2024" name="Plant J.">
        <title>Genome sequences and population genomics reveal climatic adaptation and genomic divergence between two closely related sweetgum species.</title>
        <authorList>
            <person name="Xu W.Q."/>
            <person name="Ren C.Q."/>
            <person name="Zhang X.Y."/>
            <person name="Comes H.P."/>
            <person name="Liu X.H."/>
            <person name="Li Y.G."/>
            <person name="Kettle C.J."/>
            <person name="Jalonen R."/>
            <person name="Gaisberger H."/>
            <person name="Ma Y.Z."/>
            <person name="Qiu Y.X."/>
        </authorList>
    </citation>
    <scope>NUCLEOTIDE SEQUENCE [LARGE SCALE GENOMIC DNA]</scope>
    <source>
        <strain evidence="2">Hangzhou</strain>
    </source>
</reference>
<evidence type="ECO:0000256" key="1">
    <source>
        <dbReference type="SAM" id="MobiDB-lite"/>
    </source>
</evidence>
<feature type="compositionally biased region" description="Polar residues" evidence="1">
    <location>
        <begin position="67"/>
        <end position="78"/>
    </location>
</feature>
<dbReference type="Proteomes" id="UP001415857">
    <property type="component" value="Unassembled WGS sequence"/>
</dbReference>
<feature type="compositionally biased region" description="Basic and acidic residues" evidence="1">
    <location>
        <begin position="43"/>
        <end position="66"/>
    </location>
</feature>
<evidence type="ECO:0000313" key="3">
    <source>
        <dbReference type="Proteomes" id="UP001415857"/>
    </source>
</evidence>
<name>A0AAP0RMG0_LIQFO</name>
<accession>A0AAP0RMG0</accession>
<gene>
    <name evidence="2" type="ORF">L1049_013855</name>
</gene>
<protein>
    <submittedName>
        <fullName evidence="2">Uncharacterized protein</fullName>
    </submittedName>
</protein>
<sequence length="159" mass="17943">MRRQGQYADSGINAYVAAQMQHMSGQRMDHKSGHFQGRPEALNSEKEHPYATSKAEGRWRWERDGSKVSNSMSSNMFNEGQGGDDAPRSFYQGQRLDSKMGGEKQGNSDPRSLPHEEDMDIGYEENSVSQTFEGLEQKFLDDIRKLTKEQSDAEDAGKC</sequence>
<organism evidence="2 3">
    <name type="scientific">Liquidambar formosana</name>
    <name type="common">Formosan gum</name>
    <dbReference type="NCBI Taxonomy" id="63359"/>
    <lineage>
        <taxon>Eukaryota</taxon>
        <taxon>Viridiplantae</taxon>
        <taxon>Streptophyta</taxon>
        <taxon>Embryophyta</taxon>
        <taxon>Tracheophyta</taxon>
        <taxon>Spermatophyta</taxon>
        <taxon>Magnoliopsida</taxon>
        <taxon>eudicotyledons</taxon>
        <taxon>Gunneridae</taxon>
        <taxon>Pentapetalae</taxon>
        <taxon>Saxifragales</taxon>
        <taxon>Altingiaceae</taxon>
        <taxon>Liquidambar</taxon>
    </lineage>
</organism>